<comment type="caution">
    <text evidence="2">The sequence shown here is derived from an EMBL/GenBank/DDBJ whole genome shotgun (WGS) entry which is preliminary data.</text>
</comment>
<dbReference type="AlphaFoldDB" id="A0A365UB34"/>
<dbReference type="EMBL" id="QNTQ01000005">
    <property type="protein sequence ID" value="RBI86359.1"/>
    <property type="molecule type" value="Genomic_DNA"/>
</dbReference>
<evidence type="ECO:0000256" key="1">
    <source>
        <dbReference type="SAM" id="Phobius"/>
    </source>
</evidence>
<sequence length="135" mass="14218">MSEQEPPRRSAAALLVQAFDQARGLLRRELDLARAEADRSLRSAGAALGLLAVALLLAITALDVLAEAAVLALERSGLTPGWAAVLVGGALALVALVVAWRGLRDLDRARLAPERVGESLREDARRVKEAADAGH</sequence>
<protein>
    <submittedName>
        <fullName evidence="2">Phage holin family protein</fullName>
    </submittedName>
</protein>
<keyword evidence="1" id="KW-1133">Transmembrane helix</keyword>
<keyword evidence="1" id="KW-0812">Transmembrane</keyword>
<dbReference type="Proteomes" id="UP000253370">
    <property type="component" value="Unassembled WGS sequence"/>
</dbReference>
<dbReference type="InterPro" id="IPR009937">
    <property type="entry name" value="Phage_holin_3_6"/>
</dbReference>
<dbReference type="Pfam" id="PF07332">
    <property type="entry name" value="Phage_holin_3_6"/>
    <property type="match status" value="1"/>
</dbReference>
<proteinExistence type="predicted"/>
<organism evidence="2 3">
    <name type="scientific">Rhodosalinus halophilus</name>
    <dbReference type="NCBI Taxonomy" id="2259333"/>
    <lineage>
        <taxon>Bacteria</taxon>
        <taxon>Pseudomonadati</taxon>
        <taxon>Pseudomonadota</taxon>
        <taxon>Alphaproteobacteria</taxon>
        <taxon>Rhodobacterales</taxon>
        <taxon>Paracoccaceae</taxon>
        <taxon>Rhodosalinus</taxon>
    </lineage>
</organism>
<evidence type="ECO:0000313" key="2">
    <source>
        <dbReference type="EMBL" id="RBI86359.1"/>
    </source>
</evidence>
<feature type="transmembrane region" description="Helical" evidence="1">
    <location>
        <begin position="44"/>
        <end position="62"/>
    </location>
</feature>
<keyword evidence="3" id="KW-1185">Reference proteome</keyword>
<dbReference type="RefSeq" id="WP_113288596.1">
    <property type="nucleotide sequence ID" value="NZ_QNTQ01000005.1"/>
</dbReference>
<evidence type="ECO:0000313" key="3">
    <source>
        <dbReference type="Proteomes" id="UP000253370"/>
    </source>
</evidence>
<accession>A0A365UB34</accession>
<keyword evidence="1" id="KW-0472">Membrane</keyword>
<gene>
    <name evidence="2" type="ORF">DRV85_06320</name>
</gene>
<name>A0A365UB34_9RHOB</name>
<reference evidence="2 3" key="1">
    <citation type="submission" date="2018-07" db="EMBL/GenBank/DDBJ databases">
        <title>Rhodosalinus sp. strain E84T genomic sequence and assembly.</title>
        <authorList>
            <person name="Liu Z.-W."/>
            <person name="Lu D.-C."/>
        </authorList>
    </citation>
    <scope>NUCLEOTIDE SEQUENCE [LARGE SCALE GENOMIC DNA]</scope>
    <source>
        <strain evidence="2 3">E84</strain>
    </source>
</reference>
<feature type="transmembrane region" description="Helical" evidence="1">
    <location>
        <begin position="82"/>
        <end position="100"/>
    </location>
</feature>